<dbReference type="RefSeq" id="WP_132292474.1">
    <property type="nucleotide sequence ID" value="NZ_SMFU01000008.1"/>
</dbReference>
<evidence type="ECO:0000313" key="3">
    <source>
        <dbReference type="EMBL" id="TCK07585.1"/>
    </source>
</evidence>
<comment type="caution">
    <text evidence="3">The sequence shown here is derived from an EMBL/GenBank/DDBJ whole genome shotgun (WGS) entry which is preliminary data.</text>
</comment>
<accession>A0A4R1GKU3</accession>
<dbReference type="EMBL" id="SMFU01000008">
    <property type="protein sequence ID" value="TCK07585.1"/>
    <property type="molecule type" value="Genomic_DNA"/>
</dbReference>
<feature type="region of interest" description="Disordered" evidence="1">
    <location>
        <begin position="188"/>
        <end position="216"/>
    </location>
</feature>
<evidence type="ECO:0000256" key="2">
    <source>
        <dbReference type="SAM" id="SignalP"/>
    </source>
</evidence>
<evidence type="ECO:0000313" key="4">
    <source>
        <dbReference type="Proteomes" id="UP000294546"/>
    </source>
</evidence>
<protein>
    <submittedName>
        <fullName evidence="3">Tetratricopeptide repeat protein</fullName>
    </submittedName>
</protein>
<dbReference type="AlphaFoldDB" id="A0A4R1GKU3"/>
<reference evidence="3 4" key="1">
    <citation type="submission" date="2019-03" db="EMBL/GenBank/DDBJ databases">
        <title>Genomic Encyclopedia of Archaeal and Bacterial Type Strains, Phase II (KMG-II): from individual species to whole genera.</title>
        <authorList>
            <person name="Goeker M."/>
        </authorList>
    </citation>
    <scope>NUCLEOTIDE SEQUENCE [LARGE SCALE GENOMIC DNA]</scope>
    <source>
        <strain evidence="3 4">DSM 27697</strain>
    </source>
</reference>
<dbReference type="Gene3D" id="1.25.40.10">
    <property type="entry name" value="Tetratricopeptide repeat domain"/>
    <property type="match status" value="1"/>
</dbReference>
<feature type="compositionally biased region" description="Basic and acidic residues" evidence="1">
    <location>
        <begin position="198"/>
        <end position="216"/>
    </location>
</feature>
<evidence type="ECO:0000256" key="1">
    <source>
        <dbReference type="SAM" id="MobiDB-lite"/>
    </source>
</evidence>
<keyword evidence="4" id="KW-1185">Reference proteome</keyword>
<keyword evidence="2" id="KW-0732">Signal</keyword>
<gene>
    <name evidence="3" type="ORF">CLV83_2456</name>
</gene>
<dbReference type="InterPro" id="IPR011990">
    <property type="entry name" value="TPR-like_helical_dom_sf"/>
</dbReference>
<dbReference type="SUPFAM" id="SSF48452">
    <property type="entry name" value="TPR-like"/>
    <property type="match status" value="1"/>
</dbReference>
<dbReference type="Proteomes" id="UP000294546">
    <property type="component" value="Unassembled WGS sequence"/>
</dbReference>
<dbReference type="OrthoDB" id="9812424at2"/>
<sequence>MKPFQFLRISLFSAAFGLSASLALPAQAATDEQLLPIQHQWAKIQYDLPEKQRASAFATLAALIEAARDRYPEDTELLIWQGIAVSSQAGAEGGLGALKLAKKARKLFEQAIEQNPAALNGSALTSLGTLYHKVPGWPLGFGDDDKAAELFKQALEISPNGLDSNYFYGSYLLDEGDKAAARAALQKALAAPPRPQRPKADAGRRQEVEQLLEKLS</sequence>
<dbReference type="Pfam" id="PF13432">
    <property type="entry name" value="TPR_16"/>
    <property type="match status" value="1"/>
</dbReference>
<feature type="signal peptide" evidence="2">
    <location>
        <begin position="1"/>
        <end position="28"/>
    </location>
</feature>
<organism evidence="3 4">
    <name type="scientific">Marinobacterium mangrovicola</name>
    <dbReference type="NCBI Taxonomy" id="1476959"/>
    <lineage>
        <taxon>Bacteria</taxon>
        <taxon>Pseudomonadati</taxon>
        <taxon>Pseudomonadota</taxon>
        <taxon>Gammaproteobacteria</taxon>
        <taxon>Oceanospirillales</taxon>
        <taxon>Oceanospirillaceae</taxon>
        <taxon>Marinobacterium</taxon>
    </lineage>
</organism>
<feature type="chain" id="PRO_5020335583" evidence="2">
    <location>
        <begin position="29"/>
        <end position="216"/>
    </location>
</feature>
<proteinExistence type="predicted"/>
<name>A0A4R1GKU3_9GAMM</name>